<protein>
    <submittedName>
        <fullName evidence="1">Uncharacterized protein</fullName>
    </submittedName>
</protein>
<dbReference type="AlphaFoldDB" id="A0A2W2ANB8"/>
<keyword evidence="2" id="KW-1185">Reference proteome</keyword>
<accession>A0A2W2ANB8</accession>
<dbReference type="Proteomes" id="UP000248745">
    <property type="component" value="Unassembled WGS sequence"/>
</dbReference>
<sequence>MDIEKIKEIMRQHPGYFQLCADNMNISIVDQKQPVEPQAKVTFGHYNSQREISYPFYKPISKVIDISKLK</sequence>
<dbReference type="RefSeq" id="WP_110997927.1">
    <property type="nucleotide sequence ID" value="NZ_QKTW01000009.1"/>
</dbReference>
<organism evidence="1 2">
    <name type="scientific">Taibaiella soli</name>
    <dbReference type="NCBI Taxonomy" id="1649169"/>
    <lineage>
        <taxon>Bacteria</taxon>
        <taxon>Pseudomonadati</taxon>
        <taxon>Bacteroidota</taxon>
        <taxon>Chitinophagia</taxon>
        <taxon>Chitinophagales</taxon>
        <taxon>Chitinophagaceae</taxon>
        <taxon>Taibaiella</taxon>
    </lineage>
</organism>
<proteinExistence type="predicted"/>
<reference evidence="1 2" key="1">
    <citation type="submission" date="2018-06" db="EMBL/GenBank/DDBJ databases">
        <title>Mucibacter soli gen. nov., sp. nov., a new member of the family Chitinophagaceae producing mucin.</title>
        <authorList>
            <person name="Kim M.-K."/>
            <person name="Park S."/>
            <person name="Kim T.-S."/>
            <person name="Joung Y."/>
            <person name="Han J.-H."/>
            <person name="Kim S.B."/>
        </authorList>
    </citation>
    <scope>NUCLEOTIDE SEQUENCE [LARGE SCALE GENOMIC DNA]</scope>
    <source>
        <strain evidence="1 2">R1-15</strain>
    </source>
</reference>
<dbReference type="EMBL" id="QKTW01000009">
    <property type="protein sequence ID" value="PZF73830.1"/>
    <property type="molecule type" value="Genomic_DNA"/>
</dbReference>
<comment type="caution">
    <text evidence="1">The sequence shown here is derived from an EMBL/GenBank/DDBJ whole genome shotgun (WGS) entry which is preliminary data.</text>
</comment>
<evidence type="ECO:0000313" key="1">
    <source>
        <dbReference type="EMBL" id="PZF73830.1"/>
    </source>
</evidence>
<name>A0A2W2ANB8_9BACT</name>
<gene>
    <name evidence="1" type="ORF">DN068_05665</name>
</gene>
<dbReference type="OrthoDB" id="9977016at2"/>
<evidence type="ECO:0000313" key="2">
    <source>
        <dbReference type="Proteomes" id="UP000248745"/>
    </source>
</evidence>